<feature type="compositionally biased region" description="Basic and acidic residues" evidence="1">
    <location>
        <begin position="37"/>
        <end position="67"/>
    </location>
</feature>
<sequence length="310" mass="33739">MNVLSAMKGGGNADVYRYDRRGKKKRTRREEEEEEAAERRAEKEREREREKEKEKEKQQEQEQEEAKRKRTAPRDGGGGADVATLERLGGATPSSWPSVRPSTAPASAPPAAASAERSVRSMPIHEGRAAAMREAERVRAQSAWPAAPPHPLSQQSLGAFPWSPVPTRCTLMGMPTKGSVFIVASGADHSSGGADALAPPLSVVEAHPTITFWYYGAVPDTLYASAPNARMYPCANSALVLAQVIADIAWRMEHAPLTPLAVYVDDATSTSATNAPFSVLDSFVSFLRARVSMTATPLELTRWLNMAQMH</sequence>
<reference evidence="2" key="1">
    <citation type="submission" date="2021-01" db="EMBL/GenBank/DDBJ databases">
        <authorList>
            <person name="Corre E."/>
            <person name="Pelletier E."/>
            <person name="Niang G."/>
            <person name="Scheremetjew M."/>
            <person name="Finn R."/>
            <person name="Kale V."/>
            <person name="Holt S."/>
            <person name="Cochrane G."/>
            <person name="Meng A."/>
            <person name="Brown T."/>
            <person name="Cohen L."/>
        </authorList>
    </citation>
    <scope>NUCLEOTIDE SEQUENCE</scope>
    <source>
        <strain evidence="2">ATCC 50979</strain>
    </source>
</reference>
<gene>
    <name evidence="2" type="ORF">SSP0437_LOCUS4781</name>
</gene>
<proteinExistence type="predicted"/>
<evidence type="ECO:0000313" key="2">
    <source>
        <dbReference type="EMBL" id="CAD9294255.1"/>
    </source>
</evidence>
<accession>A0A7S1YCK5</accession>
<feature type="region of interest" description="Disordered" evidence="1">
    <location>
        <begin position="1"/>
        <end position="120"/>
    </location>
</feature>
<evidence type="ECO:0000256" key="1">
    <source>
        <dbReference type="SAM" id="MobiDB-lite"/>
    </source>
</evidence>
<protein>
    <submittedName>
        <fullName evidence="2">Uncharacterized protein</fullName>
    </submittedName>
</protein>
<name>A0A7S1YCK5_9EUKA</name>
<dbReference type="AlphaFoldDB" id="A0A7S1YCK5"/>
<feature type="compositionally biased region" description="Low complexity" evidence="1">
    <location>
        <begin position="97"/>
        <end position="116"/>
    </location>
</feature>
<dbReference type="EMBL" id="HBGL01006210">
    <property type="protein sequence ID" value="CAD9294255.1"/>
    <property type="molecule type" value="Transcribed_RNA"/>
</dbReference>
<organism evidence="2">
    <name type="scientific">Sexangularia sp. CB-2014</name>
    <dbReference type="NCBI Taxonomy" id="1486929"/>
    <lineage>
        <taxon>Eukaryota</taxon>
        <taxon>Amoebozoa</taxon>
        <taxon>Tubulinea</taxon>
        <taxon>Elardia</taxon>
        <taxon>Arcellinida</taxon>
        <taxon>Arcellinida incertae sedis</taxon>
        <taxon>Sexangularia</taxon>
    </lineage>
</organism>